<dbReference type="EMBL" id="JACOMF010000009">
    <property type="protein sequence ID" value="MBC4015657.1"/>
    <property type="molecule type" value="Genomic_DNA"/>
</dbReference>
<keyword evidence="1" id="KW-0732">Signal</keyword>
<evidence type="ECO:0008006" key="4">
    <source>
        <dbReference type="Google" id="ProtNLM"/>
    </source>
</evidence>
<evidence type="ECO:0000313" key="3">
    <source>
        <dbReference type="Proteomes" id="UP000600101"/>
    </source>
</evidence>
<dbReference type="AlphaFoldDB" id="A0A9X0UCV8"/>
<evidence type="ECO:0000256" key="1">
    <source>
        <dbReference type="SAM" id="SignalP"/>
    </source>
</evidence>
<evidence type="ECO:0000313" key="2">
    <source>
        <dbReference type="EMBL" id="MBC4015657.1"/>
    </source>
</evidence>
<name>A0A9X0UCV8_9PROT</name>
<organism evidence="2 3">
    <name type="scientific">Siccirubricoccus deserti</name>
    <dbReference type="NCBI Taxonomy" id="2013562"/>
    <lineage>
        <taxon>Bacteria</taxon>
        <taxon>Pseudomonadati</taxon>
        <taxon>Pseudomonadota</taxon>
        <taxon>Alphaproteobacteria</taxon>
        <taxon>Acetobacterales</taxon>
        <taxon>Roseomonadaceae</taxon>
        <taxon>Siccirubricoccus</taxon>
    </lineage>
</organism>
<feature type="chain" id="PRO_5040769516" description="Calcineurin-like phosphoesterase domain-containing protein" evidence="1">
    <location>
        <begin position="19"/>
        <end position="336"/>
    </location>
</feature>
<gene>
    <name evidence="2" type="ORF">H7965_09975</name>
</gene>
<dbReference type="InterPro" id="IPR029052">
    <property type="entry name" value="Metallo-depent_PP-like"/>
</dbReference>
<comment type="caution">
    <text evidence="2">The sequence shown here is derived from an EMBL/GenBank/DDBJ whole genome shotgun (WGS) entry which is preliminary data.</text>
</comment>
<dbReference type="SUPFAM" id="SSF56300">
    <property type="entry name" value="Metallo-dependent phosphatases"/>
    <property type="match status" value="1"/>
</dbReference>
<reference evidence="2" key="1">
    <citation type="submission" date="2020-08" db="EMBL/GenBank/DDBJ databases">
        <authorList>
            <person name="Hu Y."/>
            <person name="Nguyen S.V."/>
            <person name="Li F."/>
            <person name="Fanning S."/>
        </authorList>
    </citation>
    <scope>NUCLEOTIDE SEQUENCE</scope>
    <source>
        <strain evidence="2">SYSU D8009</strain>
    </source>
</reference>
<proteinExistence type="predicted"/>
<feature type="signal peptide" evidence="1">
    <location>
        <begin position="1"/>
        <end position="18"/>
    </location>
</feature>
<accession>A0A9X0UCV8</accession>
<dbReference type="RefSeq" id="WP_186770434.1">
    <property type="nucleotide sequence ID" value="NZ_JACOMF010000009.1"/>
</dbReference>
<dbReference type="Proteomes" id="UP000600101">
    <property type="component" value="Unassembled WGS sequence"/>
</dbReference>
<sequence length="336" mass="35831">MRLLPLLLLLALHLPAAAEPLHFVAFGDMPYCRDATPDGCATAVARVERLMATINARRPAFSIFLGDTKGGGEACTDAILLRALDWMALAAHPLVYTPGDNEWTDCWQRRAGGFDPQGRLALLRQRFFANRPHLGAGRMAVERQDSLPENARWVADGVVLLTLHIPGSNNNRPTLPGERPAITPPEGAEAEWQVRDAANQAWLAEGFAKAARIGARGVVVAIQADIFFAQVCGGGYDSGYAAIRAALATAAAGFGRPVLLLTGDSHVFVRHRPIATAPNLTRVMVPGDRDSQALVIGFDPGGPQPLRLEVIGEAGNPGERPPCAGYAPLMDSTRSG</sequence>
<protein>
    <recommendedName>
        <fullName evidence="4">Calcineurin-like phosphoesterase domain-containing protein</fullName>
    </recommendedName>
</protein>
<keyword evidence="3" id="KW-1185">Reference proteome</keyword>